<proteinExistence type="predicted"/>
<evidence type="ECO:0000313" key="3">
    <source>
        <dbReference type="Proteomes" id="UP001054889"/>
    </source>
</evidence>
<feature type="compositionally biased region" description="Polar residues" evidence="1">
    <location>
        <begin position="42"/>
        <end position="55"/>
    </location>
</feature>
<protein>
    <submittedName>
        <fullName evidence="2">Uncharacterized protein</fullName>
    </submittedName>
</protein>
<reference evidence="2" key="2">
    <citation type="submission" date="2021-12" db="EMBL/GenBank/DDBJ databases">
        <title>Resequencing data analysis of finger millet.</title>
        <authorList>
            <person name="Hatakeyama M."/>
            <person name="Aluri S."/>
            <person name="Balachadran M.T."/>
            <person name="Sivarajan S.R."/>
            <person name="Poveda L."/>
            <person name="Shimizu-Inatsugi R."/>
            <person name="Schlapbach R."/>
            <person name="Sreeman S.M."/>
            <person name="Shimizu K.K."/>
        </authorList>
    </citation>
    <scope>NUCLEOTIDE SEQUENCE</scope>
</reference>
<dbReference type="AlphaFoldDB" id="A0AAV5FLN1"/>
<feature type="region of interest" description="Disordered" evidence="1">
    <location>
        <begin position="26"/>
        <end position="55"/>
    </location>
</feature>
<accession>A0AAV5FLN1</accession>
<evidence type="ECO:0000313" key="2">
    <source>
        <dbReference type="EMBL" id="GJN36624.1"/>
    </source>
</evidence>
<comment type="caution">
    <text evidence="2">The sequence shown here is derived from an EMBL/GenBank/DDBJ whole genome shotgun (WGS) entry which is preliminary data.</text>
</comment>
<gene>
    <name evidence="2" type="primary">gb25501</name>
    <name evidence="2" type="ORF">PR202_gb25501</name>
</gene>
<organism evidence="2 3">
    <name type="scientific">Eleusine coracana subsp. coracana</name>
    <dbReference type="NCBI Taxonomy" id="191504"/>
    <lineage>
        <taxon>Eukaryota</taxon>
        <taxon>Viridiplantae</taxon>
        <taxon>Streptophyta</taxon>
        <taxon>Embryophyta</taxon>
        <taxon>Tracheophyta</taxon>
        <taxon>Spermatophyta</taxon>
        <taxon>Magnoliopsida</taxon>
        <taxon>Liliopsida</taxon>
        <taxon>Poales</taxon>
        <taxon>Poaceae</taxon>
        <taxon>PACMAD clade</taxon>
        <taxon>Chloridoideae</taxon>
        <taxon>Cynodonteae</taxon>
        <taxon>Eleusininae</taxon>
        <taxon>Eleusine</taxon>
    </lineage>
</organism>
<name>A0AAV5FLN1_ELECO</name>
<sequence length="55" mass="5960">METMVYQQPGGWIRSPIQGQPKLCNRERCRASSPQLPAAASTCASSTLPSRENAP</sequence>
<dbReference type="EMBL" id="BQKI01000090">
    <property type="protein sequence ID" value="GJN36624.1"/>
    <property type="molecule type" value="Genomic_DNA"/>
</dbReference>
<reference evidence="2" key="1">
    <citation type="journal article" date="2018" name="DNA Res.">
        <title>Multiple hybrid de novo genome assembly of finger millet, an orphan allotetraploid crop.</title>
        <authorList>
            <person name="Hatakeyama M."/>
            <person name="Aluri S."/>
            <person name="Balachadran M.T."/>
            <person name="Sivarajan S.R."/>
            <person name="Patrignani A."/>
            <person name="Gruter S."/>
            <person name="Poveda L."/>
            <person name="Shimizu-Inatsugi R."/>
            <person name="Baeten J."/>
            <person name="Francoijs K.J."/>
            <person name="Nataraja K.N."/>
            <person name="Reddy Y.A.N."/>
            <person name="Phadnis S."/>
            <person name="Ravikumar R.L."/>
            <person name="Schlapbach R."/>
            <person name="Sreeman S.M."/>
            <person name="Shimizu K.K."/>
        </authorList>
    </citation>
    <scope>NUCLEOTIDE SEQUENCE</scope>
</reference>
<keyword evidence="3" id="KW-1185">Reference proteome</keyword>
<evidence type="ECO:0000256" key="1">
    <source>
        <dbReference type="SAM" id="MobiDB-lite"/>
    </source>
</evidence>
<dbReference type="Proteomes" id="UP001054889">
    <property type="component" value="Unassembled WGS sequence"/>
</dbReference>